<dbReference type="Proteomes" id="UP000248857">
    <property type="component" value="Unassembled WGS sequence"/>
</dbReference>
<keyword evidence="1" id="KW-1133">Transmembrane helix</keyword>
<proteinExistence type="predicted"/>
<dbReference type="EMBL" id="PQWO01000006">
    <property type="protein sequence ID" value="PZD73386.1"/>
    <property type="molecule type" value="Genomic_DNA"/>
</dbReference>
<sequence length="36" mass="4029">MNTASIVQILAFVGVLTLYLIWSAKTEMGTKRSKKE</sequence>
<protein>
    <submittedName>
        <fullName evidence="2">Uncharacterized protein</fullName>
    </submittedName>
</protein>
<gene>
    <name evidence="2" type="ORF">C1752_02217</name>
</gene>
<dbReference type="AlphaFoldDB" id="A0A2W1JJH2"/>
<keyword evidence="1" id="KW-0472">Membrane</keyword>
<evidence type="ECO:0000256" key="1">
    <source>
        <dbReference type="SAM" id="Phobius"/>
    </source>
</evidence>
<reference evidence="2 3" key="1">
    <citation type="journal article" date="2018" name="Sci. Rep.">
        <title>A novel species of the marine cyanobacterium Acaryochloris with a unique pigment content and lifestyle.</title>
        <authorList>
            <person name="Partensky F."/>
            <person name="Six C."/>
            <person name="Ratin M."/>
            <person name="Garczarek L."/>
            <person name="Vaulot D."/>
            <person name="Probert I."/>
            <person name="Calteau A."/>
            <person name="Gourvil P."/>
            <person name="Marie D."/>
            <person name="Grebert T."/>
            <person name="Bouchier C."/>
            <person name="Le Panse S."/>
            <person name="Gachenot M."/>
            <person name="Rodriguez F."/>
            <person name="Garrido J.L."/>
        </authorList>
    </citation>
    <scope>NUCLEOTIDE SEQUENCE [LARGE SCALE GENOMIC DNA]</scope>
    <source>
        <strain evidence="2 3">RCC1774</strain>
    </source>
</reference>
<keyword evidence="3" id="KW-1185">Reference proteome</keyword>
<name>A0A2W1JJH2_9CYAN</name>
<evidence type="ECO:0000313" key="2">
    <source>
        <dbReference type="EMBL" id="PZD73386.1"/>
    </source>
</evidence>
<organism evidence="2 3">
    <name type="scientific">Acaryochloris thomasi RCC1774</name>
    <dbReference type="NCBI Taxonomy" id="1764569"/>
    <lineage>
        <taxon>Bacteria</taxon>
        <taxon>Bacillati</taxon>
        <taxon>Cyanobacteriota</taxon>
        <taxon>Cyanophyceae</taxon>
        <taxon>Acaryochloridales</taxon>
        <taxon>Acaryochloridaceae</taxon>
        <taxon>Acaryochloris</taxon>
        <taxon>Acaryochloris thomasi</taxon>
    </lineage>
</organism>
<accession>A0A2W1JJH2</accession>
<keyword evidence="1" id="KW-0812">Transmembrane</keyword>
<comment type="caution">
    <text evidence="2">The sequence shown here is derived from an EMBL/GenBank/DDBJ whole genome shotgun (WGS) entry which is preliminary data.</text>
</comment>
<evidence type="ECO:0000313" key="3">
    <source>
        <dbReference type="Proteomes" id="UP000248857"/>
    </source>
</evidence>
<feature type="transmembrane region" description="Helical" evidence="1">
    <location>
        <begin position="6"/>
        <end position="24"/>
    </location>
</feature>